<dbReference type="RefSeq" id="WP_191006026.1">
    <property type="nucleotide sequence ID" value="NZ_JACXAD010000017.1"/>
</dbReference>
<comment type="caution">
    <text evidence="2">The sequence shown here is derived from an EMBL/GenBank/DDBJ whole genome shotgun (WGS) entry which is preliminary data.</text>
</comment>
<dbReference type="EMBL" id="JACXAD010000017">
    <property type="protein sequence ID" value="MBD2769218.1"/>
    <property type="molecule type" value="Genomic_DNA"/>
</dbReference>
<evidence type="ECO:0000256" key="1">
    <source>
        <dbReference type="SAM" id="SignalP"/>
    </source>
</evidence>
<evidence type="ECO:0008006" key="4">
    <source>
        <dbReference type="Google" id="ProtNLM"/>
    </source>
</evidence>
<dbReference type="AlphaFoldDB" id="A0A927BFP4"/>
<protein>
    <recommendedName>
        <fullName evidence="4">Lipoprotein</fullName>
    </recommendedName>
</protein>
<gene>
    <name evidence="2" type="ORF">IC235_15105</name>
</gene>
<dbReference type="PROSITE" id="PS51257">
    <property type="entry name" value="PROKAR_LIPOPROTEIN"/>
    <property type="match status" value="1"/>
</dbReference>
<keyword evidence="3" id="KW-1185">Reference proteome</keyword>
<evidence type="ECO:0000313" key="2">
    <source>
        <dbReference type="EMBL" id="MBD2769218.1"/>
    </source>
</evidence>
<proteinExistence type="predicted"/>
<sequence>MEKRDPYRRNWRWLRTAPLLLLGLSACSGKLDPPSYLAWVQDYSHGLHVQKPEGEYVWDVQYTPTDYVWLQRAGASPGSAATEVRREIDQLQYFTVTVGLQDAAANFMTYRAGTTAEKQERLYYFSYQFQNDIHLEEGGQRLPCVLYHFEQYATRSANSRTFVVGFENNGSQARQASLVIDSPRFGAAPLTITVSKDNLPALQL</sequence>
<name>A0A927BFP4_9BACT</name>
<feature type="chain" id="PRO_5038140232" description="Lipoprotein" evidence="1">
    <location>
        <begin position="29"/>
        <end position="204"/>
    </location>
</feature>
<evidence type="ECO:0000313" key="3">
    <source>
        <dbReference type="Proteomes" id="UP000612233"/>
    </source>
</evidence>
<dbReference type="Proteomes" id="UP000612233">
    <property type="component" value="Unassembled WGS sequence"/>
</dbReference>
<feature type="signal peptide" evidence="1">
    <location>
        <begin position="1"/>
        <end position="28"/>
    </location>
</feature>
<reference evidence="2" key="1">
    <citation type="submission" date="2020-09" db="EMBL/GenBank/DDBJ databases">
        <authorList>
            <person name="Kim M.K."/>
        </authorList>
    </citation>
    <scope>NUCLEOTIDE SEQUENCE</scope>
    <source>
        <strain evidence="2">BT664</strain>
    </source>
</reference>
<accession>A0A927BFP4</accession>
<organism evidence="2 3">
    <name type="scientific">Hymenobacter montanus</name>
    <dbReference type="NCBI Taxonomy" id="2771359"/>
    <lineage>
        <taxon>Bacteria</taxon>
        <taxon>Pseudomonadati</taxon>
        <taxon>Bacteroidota</taxon>
        <taxon>Cytophagia</taxon>
        <taxon>Cytophagales</taxon>
        <taxon>Hymenobacteraceae</taxon>
        <taxon>Hymenobacter</taxon>
    </lineage>
</organism>
<keyword evidence="1" id="KW-0732">Signal</keyword>